<protein>
    <submittedName>
        <fullName evidence="1">Intron encoded nuclease repeat motif</fullName>
    </submittedName>
</protein>
<dbReference type="EMBL" id="BK015022">
    <property type="protein sequence ID" value="DAD87456.1"/>
    <property type="molecule type" value="Genomic_DNA"/>
</dbReference>
<evidence type="ECO:0000313" key="1">
    <source>
        <dbReference type="EMBL" id="DAD87456.1"/>
    </source>
</evidence>
<dbReference type="InterPro" id="IPR003647">
    <property type="entry name" value="Intron_nuc_1_rpt"/>
</dbReference>
<dbReference type="InterPro" id="IPR036388">
    <property type="entry name" value="WH-like_DNA-bd_sf"/>
</dbReference>
<sequence>MKRIWHEARPVLVFNKKKILISIVSSVNEAAKMMTLHPGNISKVCNGQLMSLGTYYFRYIDDEIEMGLTDIGTLQLEEYDKLCGVERAVYATSKMNRKNWKYKSKKDNEN</sequence>
<name>A0A8S5MZ25_9CAUD</name>
<organism evidence="1">
    <name type="scientific">Siphoviridae sp. ctAUQ2</name>
    <dbReference type="NCBI Taxonomy" id="2826182"/>
    <lineage>
        <taxon>Viruses</taxon>
        <taxon>Duplodnaviria</taxon>
        <taxon>Heunggongvirae</taxon>
        <taxon>Uroviricota</taxon>
        <taxon>Caudoviricetes</taxon>
    </lineage>
</organism>
<dbReference type="SMART" id="SM00497">
    <property type="entry name" value="IENR1"/>
    <property type="match status" value="1"/>
</dbReference>
<accession>A0A8S5MZ25</accession>
<proteinExistence type="predicted"/>
<reference evidence="1" key="1">
    <citation type="journal article" date="2021" name="Proc. Natl. Acad. Sci. U.S.A.">
        <title>A Catalog of Tens of Thousands of Viruses from Human Metagenomes Reveals Hidden Associations with Chronic Diseases.</title>
        <authorList>
            <person name="Tisza M.J."/>
            <person name="Buck C.B."/>
        </authorList>
    </citation>
    <scope>NUCLEOTIDE SEQUENCE</scope>
    <source>
        <strain evidence="1">CtAUQ2</strain>
    </source>
</reference>
<dbReference type="Gene3D" id="1.10.10.10">
    <property type="entry name" value="Winged helix-like DNA-binding domain superfamily/Winged helix DNA-binding domain"/>
    <property type="match status" value="1"/>
</dbReference>